<dbReference type="OrthoDB" id="2087617at2"/>
<dbReference type="Proteomes" id="UP000249522">
    <property type="component" value="Unassembled WGS sequence"/>
</dbReference>
<dbReference type="Gene3D" id="1.10.1900.10">
    <property type="entry name" value="c-terminal domain of poly(a) binding protein"/>
    <property type="match status" value="1"/>
</dbReference>
<dbReference type="Pfam" id="PF06304">
    <property type="entry name" value="DUF1048"/>
    <property type="match status" value="1"/>
</dbReference>
<dbReference type="RefSeq" id="WP_111145938.1">
    <property type="nucleotide sequence ID" value="NZ_QKRB01000037.1"/>
</dbReference>
<name>A0A2W1LCD5_9BACL</name>
<comment type="caution">
    <text evidence="1">The sequence shown here is derived from an EMBL/GenBank/DDBJ whole genome shotgun (WGS) entry which is preliminary data.</text>
</comment>
<gene>
    <name evidence="1" type="ORF">DNH61_06935</name>
</gene>
<dbReference type="InterPro" id="IPR008316">
    <property type="entry name" value="UCP029876"/>
</dbReference>
<dbReference type="SUPFAM" id="SSF158560">
    <property type="entry name" value="BH3980-like"/>
    <property type="match status" value="1"/>
</dbReference>
<accession>A0A2W1LCD5</accession>
<dbReference type="PIRSF" id="PIRSF029876">
    <property type="entry name" value="UCP029876"/>
    <property type="match status" value="1"/>
</dbReference>
<organism evidence="1 2">
    <name type="scientific">Paenibacillus sambharensis</name>
    <dbReference type="NCBI Taxonomy" id="1803190"/>
    <lineage>
        <taxon>Bacteria</taxon>
        <taxon>Bacillati</taxon>
        <taxon>Bacillota</taxon>
        <taxon>Bacilli</taxon>
        <taxon>Bacillales</taxon>
        <taxon>Paenibacillaceae</taxon>
        <taxon>Paenibacillus</taxon>
    </lineage>
</organism>
<dbReference type="EMBL" id="QKRB01000037">
    <property type="protein sequence ID" value="PZD96533.1"/>
    <property type="molecule type" value="Genomic_DNA"/>
</dbReference>
<reference evidence="1 2" key="1">
    <citation type="submission" date="2018-06" db="EMBL/GenBank/DDBJ databases">
        <title>Paenibacillus imtechensis sp. nov.</title>
        <authorList>
            <person name="Pinnaka A.K."/>
            <person name="Singh H."/>
            <person name="Kaur M."/>
        </authorList>
    </citation>
    <scope>NUCLEOTIDE SEQUENCE [LARGE SCALE GENOMIC DNA]</scope>
    <source>
        <strain evidence="1 2">SMB1</strain>
    </source>
</reference>
<proteinExistence type="predicted"/>
<sequence length="112" mass="12805">MNFIEKIIGSLDDKREWKAMEARAKSLPSEYRNAYNTIKEYIYATGGVTDWKDISRIFNGILDLFEEGAANGKKVTDLIGEDAASFCDELVKDAKTWKDKQRKKLNDQIGHN</sequence>
<evidence type="ECO:0000313" key="2">
    <source>
        <dbReference type="Proteomes" id="UP000249522"/>
    </source>
</evidence>
<dbReference type="AlphaFoldDB" id="A0A2W1LCD5"/>
<protein>
    <recommendedName>
        <fullName evidence="3">DUF1048 domain-containing protein</fullName>
    </recommendedName>
</protein>
<evidence type="ECO:0000313" key="1">
    <source>
        <dbReference type="EMBL" id="PZD96533.1"/>
    </source>
</evidence>
<evidence type="ECO:0008006" key="3">
    <source>
        <dbReference type="Google" id="ProtNLM"/>
    </source>
</evidence>
<keyword evidence="2" id="KW-1185">Reference proteome</keyword>